<evidence type="ECO:0000259" key="1">
    <source>
        <dbReference type="Pfam" id="PF26130"/>
    </source>
</evidence>
<dbReference type="EnsemblPlants" id="AES63118">
    <property type="protein sequence ID" value="AES63118"/>
    <property type="gene ID" value="MTR_2g005100"/>
</dbReference>
<dbReference type="HOGENOM" id="CLU_2124775_0_0_1"/>
<dbReference type="AlphaFoldDB" id="G7IL49"/>
<evidence type="ECO:0000313" key="2">
    <source>
        <dbReference type="EMBL" id="AES63118.2"/>
    </source>
</evidence>
<proteinExistence type="predicted"/>
<gene>
    <name evidence="2" type="ordered locus">MTR_2g005100</name>
</gene>
<dbReference type="InterPro" id="IPR058594">
    <property type="entry name" value="PB1-like_dom_pln"/>
</dbReference>
<sequence>MEDHITLILHHVGDLVRNENRRLQYIGGEFCVWEKIYVDELCLWDIEKMVKHCRSYFKVSKLGYMKPYEGVANDLHICLTPLTTDQHVLDMVQAARSNGNEVEIYAQHLVDSDEVEIVPLTTEEREELEREMEESM</sequence>
<reference evidence="3" key="3">
    <citation type="submission" date="2015-04" db="UniProtKB">
        <authorList>
            <consortium name="EnsemblPlants"/>
        </authorList>
    </citation>
    <scope>IDENTIFICATION</scope>
    <source>
        <strain evidence="3">cv. Jemalong A17</strain>
    </source>
</reference>
<organism evidence="2 4">
    <name type="scientific">Medicago truncatula</name>
    <name type="common">Barrel medic</name>
    <name type="synonym">Medicago tribuloides</name>
    <dbReference type="NCBI Taxonomy" id="3880"/>
    <lineage>
        <taxon>Eukaryota</taxon>
        <taxon>Viridiplantae</taxon>
        <taxon>Streptophyta</taxon>
        <taxon>Embryophyta</taxon>
        <taxon>Tracheophyta</taxon>
        <taxon>Spermatophyta</taxon>
        <taxon>Magnoliopsida</taxon>
        <taxon>eudicotyledons</taxon>
        <taxon>Gunneridae</taxon>
        <taxon>Pentapetalae</taxon>
        <taxon>rosids</taxon>
        <taxon>fabids</taxon>
        <taxon>Fabales</taxon>
        <taxon>Fabaceae</taxon>
        <taxon>Papilionoideae</taxon>
        <taxon>50 kb inversion clade</taxon>
        <taxon>NPAAA clade</taxon>
        <taxon>Hologalegina</taxon>
        <taxon>IRL clade</taxon>
        <taxon>Trifolieae</taxon>
        <taxon>Medicago</taxon>
    </lineage>
</organism>
<dbReference type="Proteomes" id="UP000002051">
    <property type="component" value="Chromosome 2"/>
</dbReference>
<reference evidence="2 4" key="1">
    <citation type="journal article" date="2011" name="Nature">
        <title>The Medicago genome provides insight into the evolution of rhizobial symbioses.</title>
        <authorList>
            <person name="Young N.D."/>
            <person name="Debelle F."/>
            <person name="Oldroyd G.E."/>
            <person name="Geurts R."/>
            <person name="Cannon S.B."/>
            <person name="Udvardi M.K."/>
            <person name="Benedito V.A."/>
            <person name="Mayer K.F."/>
            <person name="Gouzy J."/>
            <person name="Schoof H."/>
            <person name="Van de Peer Y."/>
            <person name="Proost S."/>
            <person name="Cook D.R."/>
            <person name="Meyers B.C."/>
            <person name="Spannagl M."/>
            <person name="Cheung F."/>
            <person name="De Mita S."/>
            <person name="Krishnakumar V."/>
            <person name="Gundlach H."/>
            <person name="Zhou S."/>
            <person name="Mudge J."/>
            <person name="Bharti A.K."/>
            <person name="Murray J.D."/>
            <person name="Naoumkina M.A."/>
            <person name="Rosen B."/>
            <person name="Silverstein K.A."/>
            <person name="Tang H."/>
            <person name="Rombauts S."/>
            <person name="Zhao P.X."/>
            <person name="Zhou P."/>
            <person name="Barbe V."/>
            <person name="Bardou P."/>
            <person name="Bechner M."/>
            <person name="Bellec A."/>
            <person name="Berger A."/>
            <person name="Berges H."/>
            <person name="Bidwell S."/>
            <person name="Bisseling T."/>
            <person name="Choisne N."/>
            <person name="Couloux A."/>
            <person name="Denny R."/>
            <person name="Deshpande S."/>
            <person name="Dai X."/>
            <person name="Doyle J.J."/>
            <person name="Dudez A.M."/>
            <person name="Farmer A.D."/>
            <person name="Fouteau S."/>
            <person name="Franken C."/>
            <person name="Gibelin C."/>
            <person name="Gish J."/>
            <person name="Goldstein S."/>
            <person name="Gonzalez A.J."/>
            <person name="Green P.J."/>
            <person name="Hallab A."/>
            <person name="Hartog M."/>
            <person name="Hua A."/>
            <person name="Humphray S.J."/>
            <person name="Jeong D.H."/>
            <person name="Jing Y."/>
            <person name="Jocker A."/>
            <person name="Kenton S.M."/>
            <person name="Kim D.J."/>
            <person name="Klee K."/>
            <person name="Lai H."/>
            <person name="Lang C."/>
            <person name="Lin S."/>
            <person name="Macmil S.L."/>
            <person name="Magdelenat G."/>
            <person name="Matthews L."/>
            <person name="McCorrison J."/>
            <person name="Monaghan E.L."/>
            <person name="Mun J.H."/>
            <person name="Najar F.Z."/>
            <person name="Nicholson C."/>
            <person name="Noirot C."/>
            <person name="O'Bleness M."/>
            <person name="Paule C.R."/>
            <person name="Poulain J."/>
            <person name="Prion F."/>
            <person name="Qin B."/>
            <person name="Qu C."/>
            <person name="Retzel E.F."/>
            <person name="Riddle C."/>
            <person name="Sallet E."/>
            <person name="Samain S."/>
            <person name="Samson N."/>
            <person name="Sanders I."/>
            <person name="Saurat O."/>
            <person name="Scarpelli C."/>
            <person name="Schiex T."/>
            <person name="Segurens B."/>
            <person name="Severin A.J."/>
            <person name="Sherrier D.J."/>
            <person name="Shi R."/>
            <person name="Sims S."/>
            <person name="Singer S.R."/>
            <person name="Sinharoy S."/>
            <person name="Sterck L."/>
            <person name="Viollet A."/>
            <person name="Wang B.B."/>
            <person name="Wang K."/>
            <person name="Wang M."/>
            <person name="Wang X."/>
            <person name="Warfsmann J."/>
            <person name="Weissenbach J."/>
            <person name="White D.D."/>
            <person name="White J.D."/>
            <person name="Wiley G.B."/>
            <person name="Wincker P."/>
            <person name="Xing Y."/>
            <person name="Yang L."/>
            <person name="Yao Z."/>
            <person name="Ying F."/>
            <person name="Zhai J."/>
            <person name="Zhou L."/>
            <person name="Zuber A."/>
            <person name="Denarie J."/>
            <person name="Dixon R.A."/>
            <person name="May G.D."/>
            <person name="Schwartz D.C."/>
            <person name="Rogers J."/>
            <person name="Quetier F."/>
            <person name="Town C.D."/>
            <person name="Roe B.A."/>
        </authorList>
    </citation>
    <scope>NUCLEOTIDE SEQUENCE [LARGE SCALE GENOMIC DNA]</scope>
    <source>
        <strain evidence="2">A17</strain>
        <strain evidence="3 4">cv. Jemalong A17</strain>
    </source>
</reference>
<dbReference type="PaxDb" id="3880-AES63118"/>
<dbReference type="Pfam" id="PF26130">
    <property type="entry name" value="PB1-like"/>
    <property type="match status" value="1"/>
</dbReference>
<dbReference type="EMBL" id="CM001218">
    <property type="protein sequence ID" value="AES63118.2"/>
    <property type="molecule type" value="Genomic_DNA"/>
</dbReference>
<protein>
    <recommendedName>
        <fullName evidence="1">PB1-like domain-containing protein</fullName>
    </recommendedName>
</protein>
<feature type="domain" description="PB1-like" evidence="1">
    <location>
        <begin position="1"/>
        <end position="108"/>
    </location>
</feature>
<accession>G7IL49</accession>
<keyword evidence="4" id="KW-1185">Reference proteome</keyword>
<evidence type="ECO:0000313" key="3">
    <source>
        <dbReference type="EnsemblPlants" id="AES63118"/>
    </source>
</evidence>
<reference evidence="2 4" key="2">
    <citation type="journal article" date="2014" name="BMC Genomics">
        <title>An improved genome release (version Mt4.0) for the model legume Medicago truncatula.</title>
        <authorList>
            <person name="Tang H."/>
            <person name="Krishnakumar V."/>
            <person name="Bidwell S."/>
            <person name="Rosen B."/>
            <person name="Chan A."/>
            <person name="Zhou S."/>
            <person name="Gentzbittel L."/>
            <person name="Childs K.L."/>
            <person name="Yandell M."/>
            <person name="Gundlach H."/>
            <person name="Mayer K.F."/>
            <person name="Schwartz D.C."/>
            <person name="Town C.D."/>
        </authorList>
    </citation>
    <scope>GENOME REANNOTATION</scope>
    <source>
        <strain evidence="3 4">cv. Jemalong A17</strain>
    </source>
</reference>
<evidence type="ECO:0000313" key="4">
    <source>
        <dbReference type="Proteomes" id="UP000002051"/>
    </source>
</evidence>
<dbReference type="eggNOG" id="ENOG502S7TI">
    <property type="taxonomic scope" value="Eukaryota"/>
</dbReference>
<name>G7IL49_MEDTR</name>
<accession>A0A0C3UVI0</accession>